<reference evidence="2" key="1">
    <citation type="journal article" date="2020" name="mSystems">
        <title>Genome- and Community-Level Interaction Insights into Carbon Utilization and Element Cycling Functions of Hydrothermarchaeota in Hydrothermal Sediment.</title>
        <authorList>
            <person name="Zhou Z."/>
            <person name="Liu Y."/>
            <person name="Xu W."/>
            <person name="Pan J."/>
            <person name="Luo Z.H."/>
            <person name="Li M."/>
        </authorList>
    </citation>
    <scope>NUCLEOTIDE SEQUENCE [LARGE SCALE GENOMIC DNA]</scope>
    <source>
        <strain evidence="2">SpSt-349</strain>
    </source>
</reference>
<dbReference type="Pfam" id="PF16933">
    <property type="entry name" value="PelG"/>
    <property type="match status" value="1"/>
</dbReference>
<sequence>MAGIGFELRKLLKRDTYFSLLQTYGYAGIISSGPWVLSIFAVLLIGIISLPVVIPPVLVSQFQTSITYLIAFSLIYTGLFQLAFTRYSADRIFEKEHFRLLPNLNGLLLIVTTVGGVLSFPLAIVLFPDTSLLYRLLFATTFVTVSCVWLAAILLSGLKAYKAILYNFAAGYGTALFLAFFLRAWKLEGLLLAFLIGQFVLLKGMLFVIFRTYPSRTFVEFDFLGKRRVHHSLMLTGFFYNLAIWADKFVFWFHPYTGSTVIGPLNASEIYDFPIFLAYLSILPGMAVFLVRMETDFVEYYDRFYDAIREGGSLTTIETMKNEMVHMAREGIYDIIKIQSIATIIIFLFGPAMLSLAGISLTYVPLLNIDVVSTGLQVVLLGLINIYFYLDRRGRALLLTALFATLNFSLSLISINLGPYFYGYGFAGSLCITIMCGMFLLDRDLDTLEYKTFMLQ</sequence>
<comment type="caution">
    <text evidence="2">The sequence shown here is derived from an EMBL/GenBank/DDBJ whole genome shotgun (WGS) entry which is preliminary data.</text>
</comment>
<feature type="transmembrane region" description="Helical" evidence="1">
    <location>
        <begin position="133"/>
        <end position="157"/>
    </location>
</feature>
<organism evidence="2">
    <name type="scientific">Geobacter metallireducens</name>
    <dbReference type="NCBI Taxonomy" id="28232"/>
    <lineage>
        <taxon>Bacteria</taxon>
        <taxon>Pseudomonadati</taxon>
        <taxon>Thermodesulfobacteriota</taxon>
        <taxon>Desulfuromonadia</taxon>
        <taxon>Geobacterales</taxon>
        <taxon>Geobacteraceae</taxon>
        <taxon>Geobacter</taxon>
    </lineage>
</organism>
<feature type="transmembrane region" description="Helical" evidence="1">
    <location>
        <begin position="106"/>
        <end position="127"/>
    </location>
</feature>
<feature type="transmembrane region" description="Helical" evidence="1">
    <location>
        <begin position="66"/>
        <end position="85"/>
    </location>
</feature>
<feature type="transmembrane region" description="Helical" evidence="1">
    <location>
        <begin position="421"/>
        <end position="441"/>
    </location>
</feature>
<gene>
    <name evidence="2" type="ORF">ENQ87_05685</name>
</gene>
<keyword evidence="2" id="KW-0418">Kinase</keyword>
<name>A0A831UBL6_GEOME</name>
<dbReference type="GO" id="GO:0016301">
    <property type="term" value="F:kinase activity"/>
    <property type="evidence" value="ECO:0007669"/>
    <property type="project" value="UniProtKB-KW"/>
</dbReference>
<accession>A0A831UBL6</accession>
<feature type="transmembrane region" description="Helical" evidence="1">
    <location>
        <begin position="191"/>
        <end position="213"/>
    </location>
</feature>
<feature type="transmembrane region" description="Helical" evidence="1">
    <location>
        <begin position="273"/>
        <end position="291"/>
    </location>
</feature>
<feature type="transmembrane region" description="Helical" evidence="1">
    <location>
        <begin position="35"/>
        <end position="54"/>
    </location>
</feature>
<evidence type="ECO:0000256" key="1">
    <source>
        <dbReference type="SAM" id="Phobius"/>
    </source>
</evidence>
<feature type="transmembrane region" description="Helical" evidence="1">
    <location>
        <begin position="397"/>
        <end position="415"/>
    </location>
</feature>
<dbReference type="AlphaFoldDB" id="A0A831UBL6"/>
<feature type="transmembrane region" description="Helical" evidence="1">
    <location>
        <begin position="371"/>
        <end position="390"/>
    </location>
</feature>
<keyword evidence="1" id="KW-0812">Transmembrane</keyword>
<protein>
    <submittedName>
        <fullName evidence="2">Histidine kinase</fullName>
    </submittedName>
</protein>
<proteinExistence type="predicted"/>
<feature type="transmembrane region" description="Helical" evidence="1">
    <location>
        <begin position="233"/>
        <end position="253"/>
    </location>
</feature>
<keyword evidence="2" id="KW-0808">Transferase</keyword>
<dbReference type="EMBL" id="DSOV01000021">
    <property type="protein sequence ID" value="HEN41856.1"/>
    <property type="molecule type" value="Genomic_DNA"/>
</dbReference>
<keyword evidence="1" id="KW-0472">Membrane</keyword>
<feature type="transmembrane region" description="Helical" evidence="1">
    <location>
        <begin position="164"/>
        <end position="185"/>
    </location>
</feature>
<keyword evidence="1" id="KW-1133">Transmembrane helix</keyword>
<feature type="transmembrane region" description="Helical" evidence="1">
    <location>
        <begin position="341"/>
        <end position="365"/>
    </location>
</feature>
<dbReference type="InterPro" id="IPR031617">
    <property type="entry name" value="PelG"/>
</dbReference>
<evidence type="ECO:0000313" key="2">
    <source>
        <dbReference type="EMBL" id="HEN41856.1"/>
    </source>
</evidence>